<keyword evidence="4" id="KW-1185">Reference proteome</keyword>
<dbReference type="Gene3D" id="2.40.30.160">
    <property type="match status" value="1"/>
</dbReference>
<dbReference type="EMBL" id="BMPZ01000003">
    <property type="protein sequence ID" value="GGI78005.1"/>
    <property type="molecule type" value="Genomic_DNA"/>
</dbReference>
<dbReference type="InterPro" id="IPR048451">
    <property type="entry name" value="YgfZ_barrel"/>
</dbReference>
<gene>
    <name evidence="3" type="primary">ygfZ</name>
    <name evidence="3" type="ORF">GCM10009332_14280</name>
</gene>
<dbReference type="Proteomes" id="UP000613743">
    <property type="component" value="Unassembled WGS sequence"/>
</dbReference>
<organism evidence="3 4">
    <name type="scientific">Shewanella gelidii</name>
    <dbReference type="NCBI Taxonomy" id="1642821"/>
    <lineage>
        <taxon>Bacteria</taxon>
        <taxon>Pseudomonadati</taxon>
        <taxon>Pseudomonadota</taxon>
        <taxon>Gammaproteobacteria</taxon>
        <taxon>Alteromonadales</taxon>
        <taxon>Shewanellaceae</taxon>
        <taxon>Shewanella</taxon>
    </lineage>
</organism>
<dbReference type="Pfam" id="PF21130">
    <property type="entry name" value="YgfZ_barrel"/>
    <property type="match status" value="1"/>
</dbReference>
<dbReference type="SUPFAM" id="SSF101790">
    <property type="entry name" value="Aminomethyltransferase beta-barrel domain"/>
    <property type="match status" value="1"/>
</dbReference>
<dbReference type="PANTHER" id="PTHR22602:SF0">
    <property type="entry name" value="TRANSFERASE CAF17, MITOCHONDRIAL-RELATED"/>
    <property type="match status" value="1"/>
</dbReference>
<proteinExistence type="predicted"/>
<evidence type="ECO:0000313" key="3">
    <source>
        <dbReference type="EMBL" id="GGI78005.1"/>
    </source>
</evidence>
<dbReference type="Pfam" id="PF01571">
    <property type="entry name" value="GCV_T"/>
    <property type="match status" value="1"/>
</dbReference>
<dbReference type="InterPro" id="IPR006222">
    <property type="entry name" value="GCVT_N"/>
</dbReference>
<evidence type="ECO:0000259" key="2">
    <source>
        <dbReference type="Pfam" id="PF21130"/>
    </source>
</evidence>
<dbReference type="SUPFAM" id="SSF103025">
    <property type="entry name" value="Folate-binding domain"/>
    <property type="match status" value="1"/>
</dbReference>
<name>A0A917JQS8_9GAMM</name>
<dbReference type="AlphaFoldDB" id="A0A917JQS8"/>
<dbReference type="NCBIfam" id="TIGR03317">
    <property type="entry name" value="ygfZ_signature"/>
    <property type="match status" value="1"/>
</dbReference>
<reference evidence="3" key="1">
    <citation type="journal article" date="2014" name="Int. J. Syst. Evol. Microbiol.">
        <title>Complete genome sequence of Corynebacterium casei LMG S-19264T (=DSM 44701T), isolated from a smear-ripened cheese.</title>
        <authorList>
            <consortium name="US DOE Joint Genome Institute (JGI-PGF)"/>
            <person name="Walter F."/>
            <person name="Albersmeier A."/>
            <person name="Kalinowski J."/>
            <person name="Ruckert C."/>
        </authorList>
    </citation>
    <scope>NUCLEOTIDE SEQUENCE</scope>
    <source>
        <strain evidence="3">JCM 30804</strain>
    </source>
</reference>
<reference evidence="3" key="2">
    <citation type="submission" date="2020-09" db="EMBL/GenBank/DDBJ databases">
        <authorList>
            <person name="Sun Q."/>
            <person name="Ohkuma M."/>
        </authorList>
    </citation>
    <scope>NUCLEOTIDE SEQUENCE</scope>
    <source>
        <strain evidence="3">JCM 30804</strain>
    </source>
</reference>
<dbReference type="Gene3D" id="3.30.70.1400">
    <property type="entry name" value="Aminomethyltransferase beta-barrel domains"/>
    <property type="match status" value="1"/>
</dbReference>
<comment type="caution">
    <text evidence="3">The sequence shown here is derived from an EMBL/GenBank/DDBJ whole genome shotgun (WGS) entry which is preliminary data.</text>
</comment>
<dbReference type="PANTHER" id="PTHR22602">
    <property type="entry name" value="TRANSFERASE CAF17, MITOCHONDRIAL-RELATED"/>
    <property type="match status" value="1"/>
</dbReference>
<dbReference type="InterPro" id="IPR045179">
    <property type="entry name" value="YgfZ/GcvT"/>
</dbReference>
<evidence type="ECO:0000259" key="1">
    <source>
        <dbReference type="Pfam" id="PF01571"/>
    </source>
</evidence>
<feature type="domain" description="tRNA-modifying protein YgfZ-like beta-barrel" evidence="2">
    <location>
        <begin position="240"/>
        <end position="306"/>
    </location>
</feature>
<sequence>MTTNVTRPMWPLNAAAPELYFAQLSHLGLIEIEGEQAESFMNGQITADVTGLQANQWKWGAHCDPKGKMLASFRIFKHLDGLKMLLPVSAIDVDLPQLQKYAVFSKAELKNATSDYVLIGIAGTKASQWVAQHYGETTELFTQIDHGFLLKDGSAPARYILGLTQDAAQQLITSQAIELVDCHAWQAEEIKAGYPNISAQHAAQFVPQMCNLQSIDGISFNKGCYMGQETVARMKYRGGNKRALYILSGTCKTLLNAESKLEVAVEDSFRRAGNIIEWVQTDEQVLLTAVLANDTENDAVLRVADDESSSLTVIPLPYEIESEE</sequence>
<dbReference type="Gene3D" id="3.30.70.1630">
    <property type="match status" value="1"/>
</dbReference>
<dbReference type="RefSeq" id="WP_188919340.1">
    <property type="nucleotide sequence ID" value="NZ_BMPZ01000003.1"/>
</dbReference>
<dbReference type="InterPro" id="IPR029043">
    <property type="entry name" value="GcvT/YgfZ_C"/>
</dbReference>
<feature type="domain" description="GCVT N-terminal" evidence="1">
    <location>
        <begin position="23"/>
        <end position="133"/>
    </location>
</feature>
<dbReference type="NCBIfam" id="NF007110">
    <property type="entry name" value="PRK09559.1"/>
    <property type="match status" value="1"/>
</dbReference>
<protein>
    <submittedName>
        <fullName evidence="3">tRNA-modifying protein YgfZ</fullName>
    </submittedName>
</protein>
<accession>A0A917JQS8</accession>
<dbReference type="InterPro" id="IPR017703">
    <property type="entry name" value="YgfZ/GCV_T_CS"/>
</dbReference>
<evidence type="ECO:0000313" key="4">
    <source>
        <dbReference type="Proteomes" id="UP000613743"/>
    </source>
</evidence>
<dbReference type="GO" id="GO:0016226">
    <property type="term" value="P:iron-sulfur cluster assembly"/>
    <property type="evidence" value="ECO:0007669"/>
    <property type="project" value="TreeGrafter"/>
</dbReference>